<sequence length="415" mass="46569">MKHSLIVILAIFMSATAFAQKPIPPQPGKQHTNFWIQSKNYYLLTLFEQDKNVSQLLKSDTLLSRFAKQKIADLKSSVKDCKDAACYPEALKFTEGEIQQVGLRLKTLYQSNNALGLMVKNKLVPSGCYSMYHLNGSELLMKAWEEDAGAVNYTIAVYAEGKKPNYPTIDSISYNVKSKGYVNLIYDASAILENEIQPDALFFEPALQAALTYLQINQRADPANYEPMESTVNKLAVDLIKTVKWANYPYTHIMVPGAGPGDLVTALSGEGMLRCRLAAKQYRLGVAPFIMVSGGKAHPFKTKYCEAEEMKRFLVNELDIPAKAVIMEPHARHTTTNLRNGLRLVYKYGIPANKPGLIITDKSQTDYIMTMDGRSRKELGYVPYKLGKRLADTEVEYYAVPEVKQIDPDEPLDPR</sequence>
<reference evidence="2 3" key="1">
    <citation type="submission" date="2020-12" db="EMBL/GenBank/DDBJ databases">
        <title>HMF7856_wgs.fasta genome submission.</title>
        <authorList>
            <person name="Kang H."/>
            <person name="Kim H."/>
            <person name="Joh K."/>
        </authorList>
    </citation>
    <scope>NUCLEOTIDE SEQUENCE [LARGE SCALE GENOMIC DNA]</scope>
    <source>
        <strain evidence="2 3">HMF7856</strain>
    </source>
</reference>
<dbReference type="AlphaFoldDB" id="A0A6I4IN69"/>
<dbReference type="Pfam" id="PF02698">
    <property type="entry name" value="DUF218"/>
    <property type="match status" value="1"/>
</dbReference>
<dbReference type="Proteomes" id="UP000429232">
    <property type="component" value="Chromosome"/>
</dbReference>
<proteinExistence type="predicted"/>
<feature type="domain" description="DUF218" evidence="1">
    <location>
        <begin position="253"/>
        <end position="369"/>
    </location>
</feature>
<organism evidence="2 3">
    <name type="scientific">Mucilaginibacter ginkgonis</name>
    <dbReference type="NCBI Taxonomy" id="2682091"/>
    <lineage>
        <taxon>Bacteria</taxon>
        <taxon>Pseudomonadati</taxon>
        <taxon>Bacteroidota</taxon>
        <taxon>Sphingobacteriia</taxon>
        <taxon>Sphingobacteriales</taxon>
        <taxon>Sphingobacteriaceae</taxon>
        <taxon>Mucilaginibacter</taxon>
    </lineage>
</organism>
<evidence type="ECO:0000313" key="2">
    <source>
        <dbReference type="EMBL" id="QQL51248.1"/>
    </source>
</evidence>
<dbReference type="InterPro" id="IPR003848">
    <property type="entry name" value="DUF218"/>
</dbReference>
<gene>
    <name evidence="2" type="ORF">GO620_007310</name>
</gene>
<keyword evidence="3" id="KW-1185">Reference proteome</keyword>
<dbReference type="RefSeq" id="WP_157523822.1">
    <property type="nucleotide sequence ID" value="NZ_CP066775.1"/>
</dbReference>
<dbReference type="KEGG" id="mgik:GO620_007310"/>
<evidence type="ECO:0000259" key="1">
    <source>
        <dbReference type="Pfam" id="PF02698"/>
    </source>
</evidence>
<accession>A0A6I4IN69</accession>
<dbReference type="CDD" id="cd06259">
    <property type="entry name" value="YdcF-like"/>
    <property type="match status" value="1"/>
</dbReference>
<dbReference type="EMBL" id="CP066775">
    <property type="protein sequence ID" value="QQL51248.1"/>
    <property type="molecule type" value="Genomic_DNA"/>
</dbReference>
<name>A0A6I4IN69_9SPHI</name>
<evidence type="ECO:0000313" key="3">
    <source>
        <dbReference type="Proteomes" id="UP000429232"/>
    </source>
</evidence>
<protein>
    <submittedName>
        <fullName evidence="2">YdcF family protein</fullName>
    </submittedName>
</protein>